<dbReference type="SUPFAM" id="SSF81321">
    <property type="entry name" value="Family A G protein-coupled receptor-like"/>
    <property type="match status" value="1"/>
</dbReference>
<sequence>MAERYTMVSTLGQVPFLEETTDSGFPSNMSTSTTQLLTSTEASSSLLTSEVEGLNWPKLIRTSQFVIEGLGILTIGSLGLFINVFALYILFKKQVMRNFHLLMCSLAVYDFFHLVLDILCFALPQFSENYRNGILLHAIPFLIPITQIMLTASCYTTVAITIERFLSIRMPFFIQKHNIKAKVFVIPVLILAIGYNIPRFFEFTVLSLCDWSSLSNSSSVNTTLSNQSYPERCDQLEEVQFYSLSITEIRKNPLYIMVYVNSMNLVVNMIIPFLTMGIMNYIIYRAMNHSHNLTRASITTFRSSSTSTLGGAHRINAHQPEQRRPTLQRRASSLLLRNFGSSRNSDQPQQNLRRSCENVLRKREARITRASIAITIMFVICHVPRCIPNVMEILRPEESPKWIPIMININHLLISVNSAFNFLFYVSYCWGKRKQGTQTTNTTIANGAEWVDELTETALNTAIAAGHNNHRILNSVVSCRRGSATVHFTVYPASIRFIYTSAGNLNSIDQASNSTASGGQYGTMLTPRVSRNSLSVSDLGQVCNTVAKKNSNPSVSESRKLSSASGLGINVNK</sequence>
<proteinExistence type="inferred from homology"/>
<evidence type="ECO:0000256" key="1">
    <source>
        <dbReference type="ARBA" id="ARBA00004370"/>
    </source>
</evidence>
<feature type="transmembrane region" description="Helical" evidence="7">
    <location>
        <begin position="65"/>
        <end position="89"/>
    </location>
</feature>
<feature type="transmembrane region" description="Helical" evidence="7">
    <location>
        <begin position="370"/>
        <end position="390"/>
    </location>
</feature>
<keyword evidence="10" id="KW-1185">Reference proteome</keyword>
<gene>
    <name evidence="9" type="ORF">TCAL_09309</name>
</gene>
<dbReference type="GO" id="GO:0016020">
    <property type="term" value="C:membrane"/>
    <property type="evidence" value="ECO:0007669"/>
    <property type="project" value="UniProtKB-SubCell"/>
</dbReference>
<accession>A0A553PLG8</accession>
<evidence type="ECO:0000259" key="8">
    <source>
        <dbReference type="PROSITE" id="PS50262"/>
    </source>
</evidence>
<dbReference type="PROSITE" id="PS50262">
    <property type="entry name" value="G_PROTEIN_RECEP_F1_2"/>
    <property type="match status" value="1"/>
</dbReference>
<evidence type="ECO:0000256" key="3">
    <source>
        <dbReference type="ARBA" id="ARBA00022692"/>
    </source>
</evidence>
<keyword evidence="3 7" id="KW-0812">Transmembrane</keyword>
<dbReference type="STRING" id="6832.A0A553PLG8"/>
<evidence type="ECO:0000256" key="5">
    <source>
        <dbReference type="ARBA" id="ARBA00023136"/>
    </source>
</evidence>
<dbReference type="InterPro" id="IPR017452">
    <property type="entry name" value="GPCR_Rhodpsn_7TM"/>
</dbReference>
<dbReference type="CDD" id="cd14978">
    <property type="entry name" value="7tmA_FMRFamide_R-like"/>
    <property type="match status" value="1"/>
</dbReference>
<dbReference type="InterPro" id="IPR052954">
    <property type="entry name" value="GPCR-Ligand_Int"/>
</dbReference>
<dbReference type="EMBL" id="VCGU01000003">
    <property type="protein sequence ID" value="TRY78528.1"/>
    <property type="molecule type" value="Genomic_DNA"/>
</dbReference>
<feature type="region of interest" description="Disordered" evidence="6">
    <location>
        <begin position="549"/>
        <end position="573"/>
    </location>
</feature>
<dbReference type="PANTHER" id="PTHR46641">
    <property type="entry name" value="FMRFAMIDE RECEPTOR-RELATED"/>
    <property type="match status" value="1"/>
</dbReference>
<protein>
    <recommendedName>
        <fullName evidence="8">G-protein coupled receptors family 1 profile domain-containing protein</fullName>
    </recommendedName>
</protein>
<name>A0A553PLG8_TIGCA</name>
<feature type="transmembrane region" description="Helical" evidence="7">
    <location>
        <begin position="265"/>
        <end position="284"/>
    </location>
</feature>
<evidence type="ECO:0000256" key="6">
    <source>
        <dbReference type="SAM" id="MobiDB-lite"/>
    </source>
</evidence>
<evidence type="ECO:0000313" key="10">
    <source>
        <dbReference type="Proteomes" id="UP000318571"/>
    </source>
</evidence>
<feature type="domain" description="G-protein coupled receptors family 1 profile" evidence="8">
    <location>
        <begin position="82"/>
        <end position="425"/>
    </location>
</feature>
<evidence type="ECO:0000256" key="4">
    <source>
        <dbReference type="ARBA" id="ARBA00022989"/>
    </source>
</evidence>
<feature type="transmembrane region" description="Helical" evidence="7">
    <location>
        <begin position="101"/>
        <end position="126"/>
    </location>
</feature>
<dbReference type="InterPro" id="IPR000276">
    <property type="entry name" value="GPCR_Rhodpsn"/>
</dbReference>
<dbReference type="Gene3D" id="1.20.1070.10">
    <property type="entry name" value="Rhodopsin 7-helix transmembrane proteins"/>
    <property type="match status" value="1"/>
</dbReference>
<dbReference type="Pfam" id="PF00001">
    <property type="entry name" value="7tm_1"/>
    <property type="match status" value="1"/>
</dbReference>
<feature type="transmembrane region" description="Helical" evidence="7">
    <location>
        <begin position="138"/>
        <end position="162"/>
    </location>
</feature>
<dbReference type="PANTHER" id="PTHR46641:SF6">
    <property type="entry name" value="G-PROTEIN COUPLED RECEPTORS FAMILY 1 PROFILE DOMAIN-CONTAINING PROTEIN"/>
    <property type="match status" value="1"/>
</dbReference>
<dbReference type="GO" id="GO:0004930">
    <property type="term" value="F:G protein-coupled receptor activity"/>
    <property type="evidence" value="ECO:0007669"/>
    <property type="project" value="InterPro"/>
</dbReference>
<dbReference type="Proteomes" id="UP000318571">
    <property type="component" value="Chromosome 11"/>
</dbReference>
<reference evidence="9 10" key="1">
    <citation type="journal article" date="2018" name="Nat. Ecol. Evol.">
        <title>Genomic signatures of mitonuclear coevolution across populations of Tigriopus californicus.</title>
        <authorList>
            <person name="Barreto F.S."/>
            <person name="Watson E.T."/>
            <person name="Lima T.G."/>
            <person name="Willett C.S."/>
            <person name="Edmands S."/>
            <person name="Li W."/>
            <person name="Burton R.S."/>
        </authorList>
    </citation>
    <scope>NUCLEOTIDE SEQUENCE [LARGE SCALE GENOMIC DNA]</scope>
    <source>
        <strain evidence="9 10">San Diego</strain>
    </source>
</reference>
<feature type="transmembrane region" description="Helical" evidence="7">
    <location>
        <begin position="402"/>
        <end position="426"/>
    </location>
</feature>
<keyword evidence="4 7" id="KW-1133">Transmembrane helix</keyword>
<organism evidence="9 10">
    <name type="scientific">Tigriopus californicus</name>
    <name type="common">Marine copepod</name>
    <dbReference type="NCBI Taxonomy" id="6832"/>
    <lineage>
        <taxon>Eukaryota</taxon>
        <taxon>Metazoa</taxon>
        <taxon>Ecdysozoa</taxon>
        <taxon>Arthropoda</taxon>
        <taxon>Crustacea</taxon>
        <taxon>Multicrustacea</taxon>
        <taxon>Hexanauplia</taxon>
        <taxon>Copepoda</taxon>
        <taxon>Harpacticoida</taxon>
        <taxon>Harpacticidae</taxon>
        <taxon>Tigriopus</taxon>
    </lineage>
</organism>
<keyword evidence="5 7" id="KW-0472">Membrane</keyword>
<comment type="subcellular location">
    <subcellularLocation>
        <location evidence="1">Membrane</location>
    </subcellularLocation>
</comment>
<dbReference type="AlphaFoldDB" id="A0A553PLG8"/>
<evidence type="ECO:0000256" key="2">
    <source>
        <dbReference type="ARBA" id="ARBA00010663"/>
    </source>
</evidence>
<evidence type="ECO:0000313" key="9">
    <source>
        <dbReference type="EMBL" id="TRY78528.1"/>
    </source>
</evidence>
<comment type="similarity">
    <text evidence="2">Belongs to the G-protein coupled receptor 1 family.</text>
</comment>
<feature type="transmembrane region" description="Helical" evidence="7">
    <location>
        <begin position="183"/>
        <end position="201"/>
    </location>
</feature>
<comment type="caution">
    <text evidence="9">The sequence shown here is derived from an EMBL/GenBank/DDBJ whole genome shotgun (WGS) entry which is preliminary data.</text>
</comment>
<feature type="region of interest" description="Disordered" evidence="6">
    <location>
        <begin position="305"/>
        <end position="326"/>
    </location>
</feature>
<evidence type="ECO:0000256" key="7">
    <source>
        <dbReference type="SAM" id="Phobius"/>
    </source>
</evidence>